<name>A0A0G4GGP0_9ALVE</name>
<accession>A0A0G4GGP0</accession>
<dbReference type="EMBL" id="CDMZ01001180">
    <property type="protein sequence ID" value="CEM28604.1"/>
    <property type="molecule type" value="Genomic_DNA"/>
</dbReference>
<protein>
    <recommendedName>
        <fullName evidence="3">Fe-S metabolism associated domain-containing protein</fullName>
    </recommendedName>
</protein>
<evidence type="ECO:0000259" key="3">
    <source>
        <dbReference type="Pfam" id="PF02657"/>
    </source>
</evidence>
<feature type="compositionally biased region" description="Polar residues" evidence="2">
    <location>
        <begin position="157"/>
        <end position="169"/>
    </location>
</feature>
<reference evidence="4" key="1">
    <citation type="submission" date="2014-11" db="EMBL/GenBank/DDBJ databases">
        <authorList>
            <person name="Otto D Thomas"/>
            <person name="Naeem Raeece"/>
        </authorList>
    </citation>
    <scope>NUCLEOTIDE SEQUENCE</scope>
</reference>
<dbReference type="AlphaFoldDB" id="A0A0G4GGP0"/>
<sequence>MSSSPTALQDLKLPAKLNELALAFAKMPNPKMRYRQLLFFAQKCPPMESQYMVEENRVPGCLSTVHVHVLPFRDDEGIVRVNFQGDSDGQLTKGLVHLLVKGLSGCTPSEIGEVDPEFVKATGLAESLTPGRNNGFLNMLKTMKKKARDVATEFEGSGSSTASVSPEES</sequence>
<feature type="domain" description="Fe-S metabolism associated" evidence="3">
    <location>
        <begin position="23"/>
        <end position="145"/>
    </location>
</feature>
<organism evidence="4">
    <name type="scientific">Chromera velia CCMP2878</name>
    <dbReference type="NCBI Taxonomy" id="1169474"/>
    <lineage>
        <taxon>Eukaryota</taxon>
        <taxon>Sar</taxon>
        <taxon>Alveolata</taxon>
        <taxon>Colpodellida</taxon>
        <taxon>Chromeraceae</taxon>
        <taxon>Chromera</taxon>
    </lineage>
</organism>
<evidence type="ECO:0000256" key="1">
    <source>
        <dbReference type="ARBA" id="ARBA00010282"/>
    </source>
</evidence>
<feature type="region of interest" description="Disordered" evidence="2">
    <location>
        <begin position="150"/>
        <end position="169"/>
    </location>
</feature>
<dbReference type="PhylomeDB" id="A0A0G4GGP0"/>
<dbReference type="Pfam" id="PF02657">
    <property type="entry name" value="SufE"/>
    <property type="match status" value="1"/>
</dbReference>
<dbReference type="PANTHER" id="PTHR43597">
    <property type="entry name" value="SULFUR ACCEPTOR PROTEIN CSDE"/>
    <property type="match status" value="1"/>
</dbReference>
<proteinExistence type="inferred from homology"/>
<dbReference type="InterPro" id="IPR003808">
    <property type="entry name" value="Fe-S_metab-assoc_dom"/>
</dbReference>
<comment type="similarity">
    <text evidence="1">Belongs to the SufE family.</text>
</comment>
<dbReference type="SUPFAM" id="SSF82649">
    <property type="entry name" value="SufE/NifU"/>
    <property type="match status" value="1"/>
</dbReference>
<dbReference type="Gene3D" id="3.90.1010.10">
    <property type="match status" value="1"/>
</dbReference>
<evidence type="ECO:0000313" key="4">
    <source>
        <dbReference type="EMBL" id="CEM28604.1"/>
    </source>
</evidence>
<evidence type="ECO:0000256" key="2">
    <source>
        <dbReference type="SAM" id="MobiDB-lite"/>
    </source>
</evidence>
<gene>
    <name evidence="4" type="ORF">Cvel_21762</name>
</gene>
<dbReference type="PANTHER" id="PTHR43597:SF5">
    <property type="entry name" value="SUFE-LIKE PROTEIN 2, CHLOROPLASTIC"/>
    <property type="match status" value="1"/>
</dbReference>
<dbReference type="VEuPathDB" id="CryptoDB:Cvel_21762"/>